<protein>
    <recommendedName>
        <fullName evidence="1">PDZ domain-containing protein</fullName>
    </recommendedName>
</protein>
<evidence type="ECO:0000259" key="1">
    <source>
        <dbReference type="PROSITE" id="PS50106"/>
    </source>
</evidence>
<dbReference type="EMBL" id="MFIW01000043">
    <property type="protein sequence ID" value="OGF97872.1"/>
    <property type="molecule type" value="Genomic_DNA"/>
</dbReference>
<evidence type="ECO:0000313" key="2">
    <source>
        <dbReference type="EMBL" id="OGF97872.1"/>
    </source>
</evidence>
<dbReference type="SUPFAM" id="SSF50156">
    <property type="entry name" value="PDZ domain-like"/>
    <property type="match status" value="1"/>
</dbReference>
<name>A0A1F5YCS8_9BACT</name>
<dbReference type="InterPro" id="IPR041489">
    <property type="entry name" value="PDZ_6"/>
</dbReference>
<feature type="domain" description="PDZ" evidence="1">
    <location>
        <begin position="31"/>
        <end position="73"/>
    </location>
</feature>
<accession>A0A1F5YCS8</accession>
<dbReference type="Proteomes" id="UP000179034">
    <property type="component" value="Unassembled WGS sequence"/>
</dbReference>
<dbReference type="AlphaFoldDB" id="A0A1F5YCS8"/>
<reference evidence="2 3" key="1">
    <citation type="journal article" date="2016" name="Nat. Commun.">
        <title>Thousands of microbial genomes shed light on interconnected biogeochemical processes in an aquifer system.</title>
        <authorList>
            <person name="Anantharaman K."/>
            <person name="Brown C.T."/>
            <person name="Hug L.A."/>
            <person name="Sharon I."/>
            <person name="Castelle C.J."/>
            <person name="Probst A.J."/>
            <person name="Thomas B.C."/>
            <person name="Singh A."/>
            <person name="Wilkins M.J."/>
            <person name="Karaoz U."/>
            <person name="Brodie E.L."/>
            <person name="Williams K.H."/>
            <person name="Hubbard S.S."/>
            <person name="Banfield J.F."/>
        </authorList>
    </citation>
    <scope>NUCLEOTIDE SEQUENCE [LARGE SCALE GENOMIC DNA]</scope>
</reference>
<comment type="caution">
    <text evidence="2">The sequence shown here is derived from an EMBL/GenBank/DDBJ whole genome shotgun (WGS) entry which is preliminary data.</text>
</comment>
<sequence length="101" mass="11157">MIFEKNAGVGEPDIFDRSGMWINRKGSDFEVIDVIGGGPAASAGISVGDLILDVDGISTEEISLPDLRRRFRSDLPGTVFHLRIKRDLSEWDLTLILEDLV</sequence>
<dbReference type="InterPro" id="IPR036034">
    <property type="entry name" value="PDZ_sf"/>
</dbReference>
<evidence type="ECO:0000313" key="3">
    <source>
        <dbReference type="Proteomes" id="UP000179034"/>
    </source>
</evidence>
<organism evidence="2 3">
    <name type="scientific">Candidatus Glassbacteria bacterium RBG_16_58_8</name>
    <dbReference type="NCBI Taxonomy" id="1817866"/>
    <lineage>
        <taxon>Bacteria</taxon>
        <taxon>Candidatus Glassiibacteriota</taxon>
    </lineage>
</organism>
<dbReference type="Pfam" id="PF17820">
    <property type="entry name" value="PDZ_6"/>
    <property type="match status" value="1"/>
</dbReference>
<dbReference type="SMART" id="SM00228">
    <property type="entry name" value="PDZ"/>
    <property type="match status" value="1"/>
</dbReference>
<proteinExistence type="predicted"/>
<gene>
    <name evidence="2" type="ORF">A2Z06_02820</name>
</gene>
<dbReference type="PROSITE" id="PS50106">
    <property type="entry name" value="PDZ"/>
    <property type="match status" value="1"/>
</dbReference>
<dbReference type="Gene3D" id="2.30.42.10">
    <property type="match status" value="1"/>
</dbReference>
<dbReference type="InterPro" id="IPR001478">
    <property type="entry name" value="PDZ"/>
</dbReference>